<dbReference type="KEGG" id="vg:55005351"/>
<dbReference type="GeneID" id="55005351"/>
<dbReference type="Gene3D" id="3.40.960.10">
    <property type="entry name" value="VSR Endonuclease"/>
    <property type="match status" value="1"/>
</dbReference>
<organism evidence="1 2">
    <name type="scientific">Lactobacillus phage Iacchus</name>
    <dbReference type="NCBI Taxonomy" id="2315483"/>
    <lineage>
        <taxon>Viruses</taxon>
        <taxon>Duplodnaviria</taxon>
        <taxon>Heunggongvirae</taxon>
        <taxon>Uroviricota</taxon>
        <taxon>Caudoviricetes</taxon>
        <taxon>Herelleviridae</taxon>
        <taxon>Harbinvirus</taxon>
        <taxon>Harbinvirus iacchus</taxon>
    </lineage>
</organism>
<evidence type="ECO:0000313" key="2">
    <source>
        <dbReference type="Proteomes" id="UP000273551"/>
    </source>
</evidence>
<protein>
    <submittedName>
        <fullName evidence="1">Hydrolase</fullName>
    </submittedName>
</protein>
<dbReference type="RefSeq" id="YP_009814221.1">
    <property type="nucleotide sequence ID" value="NC_048084.1"/>
</dbReference>
<dbReference type="EMBL" id="MH809529">
    <property type="protein sequence ID" value="AYH91898.1"/>
    <property type="molecule type" value="Genomic_DNA"/>
</dbReference>
<evidence type="ECO:0000313" key="1">
    <source>
        <dbReference type="EMBL" id="AYH91898.1"/>
    </source>
</evidence>
<reference evidence="1 2" key="1">
    <citation type="submission" date="2018-08" db="EMBL/GenBank/DDBJ databases">
        <title>Lactobacillus phages that infect wine-derived L. plantarum strains.</title>
        <authorList>
            <person name="Kyrkou I."/>
            <person name="Byth Carstens A."/>
            <person name="Ellegaard-Jensen L."/>
            <person name="Kot W."/>
            <person name="Hestbjerg Hansen L."/>
        </authorList>
    </citation>
    <scope>NUCLEOTIDE SEQUENCE [LARGE SCALE GENOMIC DNA]</scope>
</reference>
<accession>A0A3Q8HXF3</accession>
<keyword evidence="1" id="KW-0378">Hydrolase</keyword>
<dbReference type="GO" id="GO:0016787">
    <property type="term" value="F:hydrolase activity"/>
    <property type="evidence" value="ECO:0007669"/>
    <property type="project" value="UniProtKB-KW"/>
</dbReference>
<keyword evidence="2" id="KW-1185">Reference proteome</keyword>
<dbReference type="Proteomes" id="UP000273551">
    <property type="component" value="Segment"/>
</dbReference>
<name>A0A3Q8HXF3_9CAUD</name>
<sequence>MRRKTPEEFSEEVVNLTGTEYDLYTDYYRSNVHVYIKHSTCGRIFKITPNAFLKGNRCPFCNGNNFKRKDTDQFKKEVYRLVGNEYSVIGEYINRSTNITIKHNTCGRVYKVQPGNFLQGSRCIECYYQSKRLTQSDAIDRIEEHLGSEYKLMSKYTGVFDPLQVLHVHCGRTFSVKLSDVVWKNSGCPYCKEPKGEKNILRFLDSHHIKYECQKRFPNLKDKKPLSYDFYLPDKNVLIEFQGTQHFVPKTFGGISKSKAIENFNLQQKHDKLKKDFADKNGFILLTPSYKIESIEGMAEFLEDKLL</sequence>
<proteinExistence type="predicted"/>